<evidence type="ECO:0000313" key="4">
    <source>
        <dbReference type="EMBL" id="SQC39630.1"/>
    </source>
</evidence>
<dbReference type="GO" id="GO:0006629">
    <property type="term" value="P:lipid metabolic process"/>
    <property type="evidence" value="ECO:0007669"/>
    <property type="project" value="UniProtKB-KW"/>
</dbReference>
<accession>A0A2X3GW55</accession>
<gene>
    <name evidence="4" type="ORF">NCTC9128_05774</name>
</gene>
<protein>
    <submittedName>
        <fullName evidence="4">Patatin</fullName>
    </submittedName>
</protein>
<feature type="short sequence motif" description="DGA/G" evidence="2">
    <location>
        <begin position="131"/>
        <end position="133"/>
    </location>
</feature>
<name>A0A2X3GW55_KLEPN</name>
<dbReference type="Proteomes" id="UP000251088">
    <property type="component" value="Unassembled WGS sequence"/>
</dbReference>
<dbReference type="PROSITE" id="PS51635">
    <property type="entry name" value="PNPLA"/>
    <property type="match status" value="1"/>
</dbReference>
<organism evidence="4 5">
    <name type="scientific">Klebsiella pneumoniae</name>
    <dbReference type="NCBI Taxonomy" id="573"/>
    <lineage>
        <taxon>Bacteria</taxon>
        <taxon>Pseudomonadati</taxon>
        <taxon>Pseudomonadota</taxon>
        <taxon>Gammaproteobacteria</taxon>
        <taxon>Enterobacterales</taxon>
        <taxon>Enterobacteriaceae</taxon>
        <taxon>Klebsiella/Raoultella group</taxon>
        <taxon>Klebsiella</taxon>
        <taxon>Klebsiella pneumoniae complex</taxon>
    </lineage>
</organism>
<dbReference type="InterPro" id="IPR052580">
    <property type="entry name" value="Lipid_Hydrolase"/>
</dbReference>
<dbReference type="EMBL" id="UAWN01000014">
    <property type="protein sequence ID" value="SQC39630.1"/>
    <property type="molecule type" value="Genomic_DNA"/>
</dbReference>
<reference evidence="4 5" key="1">
    <citation type="submission" date="2018-06" db="EMBL/GenBank/DDBJ databases">
        <authorList>
            <consortium name="Pathogen Informatics"/>
            <person name="Doyle S."/>
        </authorList>
    </citation>
    <scope>NUCLEOTIDE SEQUENCE [LARGE SCALE GENOMIC DNA]</scope>
    <source>
        <strain evidence="4 5">NCTC9128</strain>
    </source>
</reference>
<evidence type="ECO:0000256" key="2">
    <source>
        <dbReference type="PROSITE-ProRule" id="PRU01161"/>
    </source>
</evidence>
<evidence type="ECO:0000313" key="5">
    <source>
        <dbReference type="Proteomes" id="UP000251088"/>
    </source>
</evidence>
<sequence>MLRQITLIVFFTKKNNWSNLLKIIPHKKIKMLSSVIFNSGVHSSSMIEEWMEKKIVSLLRTGQKEKNTRPVTFRELKIPLHIVATDISTGIPKIWSCEDTPDESVSFAVRCSCTIPIFFQAISNNNSILVDGGVVSNLPSFVFSKLANEYGQYTKKPNIISFTLVQDASEKKRPENILDYMGQLSNAVVSGATEIQKILQNSVYNISI</sequence>
<dbReference type="SUPFAM" id="SSF52151">
    <property type="entry name" value="FabD/lysophospholipase-like"/>
    <property type="match status" value="1"/>
</dbReference>
<evidence type="ECO:0000259" key="3">
    <source>
        <dbReference type="PROSITE" id="PS51635"/>
    </source>
</evidence>
<evidence type="ECO:0000256" key="1">
    <source>
        <dbReference type="ARBA" id="ARBA00023098"/>
    </source>
</evidence>
<proteinExistence type="predicted"/>
<dbReference type="InterPro" id="IPR016035">
    <property type="entry name" value="Acyl_Trfase/lysoPLipase"/>
</dbReference>
<dbReference type="Gene3D" id="3.40.1090.10">
    <property type="entry name" value="Cytosolic phospholipase A2 catalytic domain"/>
    <property type="match status" value="1"/>
</dbReference>
<dbReference type="PANTHER" id="PTHR46394:SF1">
    <property type="entry name" value="PNPLA DOMAIN-CONTAINING PROTEIN"/>
    <property type="match status" value="1"/>
</dbReference>
<feature type="domain" description="PNPLA" evidence="3">
    <location>
        <begin position="1"/>
        <end position="144"/>
    </location>
</feature>
<keyword evidence="1" id="KW-0443">Lipid metabolism</keyword>
<dbReference type="PANTHER" id="PTHR46394">
    <property type="entry name" value="ANNEXIN"/>
    <property type="match status" value="1"/>
</dbReference>
<dbReference type="InterPro" id="IPR002641">
    <property type="entry name" value="PNPLA_dom"/>
</dbReference>
<dbReference type="AlphaFoldDB" id="A0A2X3GW55"/>
<dbReference type="Pfam" id="PF01734">
    <property type="entry name" value="Patatin"/>
    <property type="match status" value="1"/>
</dbReference>
<comment type="caution">
    <text evidence="2">Lacks conserved residue(s) required for the propagation of feature annotation.</text>
</comment>